<comment type="similarity">
    <text evidence="2">Belongs to the polysaccharide synthase family.</text>
</comment>
<evidence type="ECO:0000256" key="1">
    <source>
        <dbReference type="ARBA" id="ARBA00004651"/>
    </source>
</evidence>
<accession>A0A2I8VKZ0</accession>
<protein>
    <submittedName>
        <fullName evidence="8">Lipopolysaccharide biosynthesis protein</fullName>
    </submittedName>
</protein>
<feature type="transmembrane region" description="Helical" evidence="7">
    <location>
        <begin position="100"/>
        <end position="121"/>
    </location>
</feature>
<dbReference type="InterPro" id="IPR050833">
    <property type="entry name" value="Poly_Biosynth_Transport"/>
</dbReference>
<keyword evidence="3" id="KW-1003">Cell membrane</keyword>
<dbReference type="AlphaFoldDB" id="A0A2I8VKZ0"/>
<proteinExistence type="inferred from homology"/>
<organism evidence="8 9">
    <name type="scientific">Salinigranum rubrum</name>
    <dbReference type="NCBI Taxonomy" id="755307"/>
    <lineage>
        <taxon>Archaea</taxon>
        <taxon>Methanobacteriati</taxon>
        <taxon>Methanobacteriota</taxon>
        <taxon>Stenosarchaea group</taxon>
        <taxon>Halobacteria</taxon>
        <taxon>Halobacteriales</taxon>
        <taxon>Haloferacaceae</taxon>
        <taxon>Salinigranum</taxon>
    </lineage>
</organism>
<evidence type="ECO:0000256" key="6">
    <source>
        <dbReference type="ARBA" id="ARBA00023136"/>
    </source>
</evidence>
<feature type="transmembrane region" description="Helical" evidence="7">
    <location>
        <begin position="393"/>
        <end position="415"/>
    </location>
</feature>
<comment type="subcellular location">
    <subcellularLocation>
        <location evidence="1">Cell membrane</location>
        <topology evidence="1">Multi-pass membrane protein</topology>
    </subcellularLocation>
</comment>
<dbReference type="KEGG" id="srub:C2R22_13790"/>
<dbReference type="Proteomes" id="UP000236584">
    <property type="component" value="Chromosome"/>
</dbReference>
<dbReference type="GO" id="GO:0005886">
    <property type="term" value="C:plasma membrane"/>
    <property type="evidence" value="ECO:0007669"/>
    <property type="project" value="UniProtKB-SubCell"/>
</dbReference>
<dbReference type="GeneID" id="35593183"/>
<gene>
    <name evidence="8" type="ORF">C2R22_13790</name>
</gene>
<evidence type="ECO:0000256" key="2">
    <source>
        <dbReference type="ARBA" id="ARBA00007430"/>
    </source>
</evidence>
<dbReference type="RefSeq" id="WP_103426267.1">
    <property type="nucleotide sequence ID" value="NZ_CP026309.1"/>
</dbReference>
<dbReference type="PANTHER" id="PTHR30250">
    <property type="entry name" value="PST FAMILY PREDICTED COLANIC ACID TRANSPORTER"/>
    <property type="match status" value="1"/>
</dbReference>
<feature type="transmembrane region" description="Helical" evidence="7">
    <location>
        <begin position="45"/>
        <end position="68"/>
    </location>
</feature>
<reference evidence="8 9" key="1">
    <citation type="submission" date="2018-01" db="EMBL/GenBank/DDBJ databases">
        <title>Complete genome sequence of Salinigranum rubrum GX10T, an extremely halophilic archaeon isolated from a marine solar saltern.</title>
        <authorList>
            <person name="Han S."/>
        </authorList>
    </citation>
    <scope>NUCLEOTIDE SEQUENCE [LARGE SCALE GENOMIC DNA]</scope>
    <source>
        <strain evidence="8 9">GX10</strain>
    </source>
</reference>
<dbReference type="OrthoDB" id="202076at2157"/>
<feature type="transmembrane region" description="Helical" evidence="7">
    <location>
        <begin position="427"/>
        <end position="448"/>
    </location>
</feature>
<keyword evidence="4 7" id="KW-0812">Transmembrane</keyword>
<feature type="transmembrane region" description="Helical" evidence="7">
    <location>
        <begin position="369"/>
        <end position="387"/>
    </location>
</feature>
<name>A0A2I8VKZ0_9EURY</name>
<evidence type="ECO:0000256" key="3">
    <source>
        <dbReference type="ARBA" id="ARBA00022475"/>
    </source>
</evidence>
<feature type="transmembrane region" description="Helical" evidence="7">
    <location>
        <begin position="333"/>
        <end position="349"/>
    </location>
</feature>
<sequence>MKRLFELIRRLTPTGNAGSQIAKSLVWVGSQNALGRVIQLSMLVILARLVGPTELGLVGIALLALSALRKFTEIGLNAALIHQKEDNVDSYLDTVWLLEIGRGVLVGGIMFLAAPLIASFFGEPRAVGLLQATAIVPVLTGLKNPGIVYFDKNLDFHKEFAYQIGAEIVRFVVSVAYALVEPTAWAFVVGFIAGNVTRFGLSYAIDSYRPWFRFDMDAAKELIDYGKWMTGSSILFFLNTEGDDAFVGWFLTPAALGFYQYGYRLSNAPATEITQIIARVMFPAFSKLQDDTERLREVYLKMLRMTSFVSFPAAFGIAAVTPTFVRAFLGPDWTGMIVAMQILAVYGLLRSVGKTFGPVWKATGRPDIITKLSAFRLVLIALLIYPLTARYGIAGTALTVTLIYVFPMMPIDIYIIRGTIDATYREIFYEFVYPFTASVVMFAGVWLVHLNLAINPILKFAILTVTGIVLYVASVLVLEVQFDWGIRQNLNTLITNVKS</sequence>
<dbReference type="PANTHER" id="PTHR30250:SF10">
    <property type="entry name" value="LIPOPOLYSACCHARIDE BIOSYNTHESIS PROTEIN WZXC"/>
    <property type="match status" value="1"/>
</dbReference>
<keyword evidence="5 7" id="KW-1133">Transmembrane helix</keyword>
<evidence type="ECO:0000313" key="9">
    <source>
        <dbReference type="Proteomes" id="UP000236584"/>
    </source>
</evidence>
<evidence type="ECO:0000256" key="5">
    <source>
        <dbReference type="ARBA" id="ARBA00022989"/>
    </source>
</evidence>
<keyword evidence="6 7" id="KW-0472">Membrane</keyword>
<dbReference type="Pfam" id="PF13440">
    <property type="entry name" value="Polysacc_synt_3"/>
    <property type="match status" value="1"/>
</dbReference>
<keyword evidence="9" id="KW-1185">Reference proteome</keyword>
<dbReference type="CDD" id="cd13127">
    <property type="entry name" value="MATE_tuaB_like"/>
    <property type="match status" value="1"/>
</dbReference>
<evidence type="ECO:0000256" key="4">
    <source>
        <dbReference type="ARBA" id="ARBA00022692"/>
    </source>
</evidence>
<evidence type="ECO:0000256" key="7">
    <source>
        <dbReference type="SAM" id="Phobius"/>
    </source>
</evidence>
<feature type="transmembrane region" description="Helical" evidence="7">
    <location>
        <begin position="460"/>
        <end position="478"/>
    </location>
</feature>
<feature type="transmembrane region" description="Helical" evidence="7">
    <location>
        <begin position="302"/>
        <end position="321"/>
    </location>
</feature>
<evidence type="ECO:0000313" key="8">
    <source>
        <dbReference type="EMBL" id="AUV82578.1"/>
    </source>
</evidence>
<dbReference type="EMBL" id="CP026309">
    <property type="protein sequence ID" value="AUV82578.1"/>
    <property type="molecule type" value="Genomic_DNA"/>
</dbReference>